<proteinExistence type="predicted"/>
<dbReference type="AlphaFoldDB" id="A0A8S1SJW1"/>
<dbReference type="Proteomes" id="UP000683925">
    <property type="component" value="Unassembled WGS sequence"/>
</dbReference>
<dbReference type="OrthoDB" id="306351at2759"/>
<dbReference type="PANTHER" id="PTHR23322:SF93">
    <property type="entry name" value="UBX DOMAIN-CONTAINING PROTEIN 8"/>
    <property type="match status" value="1"/>
</dbReference>
<evidence type="ECO:0008006" key="4">
    <source>
        <dbReference type="Google" id="ProtNLM"/>
    </source>
</evidence>
<dbReference type="GO" id="GO:0043130">
    <property type="term" value="F:ubiquitin binding"/>
    <property type="evidence" value="ECO:0007669"/>
    <property type="project" value="TreeGrafter"/>
</dbReference>
<evidence type="ECO:0000256" key="1">
    <source>
        <dbReference type="SAM" id="MobiDB-lite"/>
    </source>
</evidence>
<dbReference type="EMBL" id="CAJJDP010000012">
    <property type="protein sequence ID" value="CAD8141691.1"/>
    <property type="molecule type" value="Genomic_DNA"/>
</dbReference>
<dbReference type="InterPro" id="IPR050730">
    <property type="entry name" value="UBX_domain-protein"/>
</dbReference>
<evidence type="ECO:0000313" key="3">
    <source>
        <dbReference type="Proteomes" id="UP000683925"/>
    </source>
</evidence>
<accession>A0A8S1SJW1</accession>
<comment type="caution">
    <text evidence="2">The sequence shown here is derived from an EMBL/GenBank/DDBJ whole genome shotgun (WGS) entry which is preliminary data.</text>
</comment>
<dbReference type="PANTHER" id="PTHR23322">
    <property type="entry name" value="FAS-ASSOCIATED PROTEIN"/>
    <property type="match status" value="1"/>
</dbReference>
<keyword evidence="3" id="KW-1185">Reference proteome</keyword>
<feature type="region of interest" description="Disordered" evidence="1">
    <location>
        <begin position="301"/>
        <end position="325"/>
    </location>
</feature>
<feature type="compositionally biased region" description="Basic and acidic residues" evidence="1">
    <location>
        <begin position="313"/>
        <end position="325"/>
    </location>
</feature>
<sequence>MQPTQDKDILDFMALTGCQDEQKALQYLQMGDNKLENAIQLYLDLEGQPVLSQQSSVQSTRSPQQQNQQQFLNQQDVKEVNTMIFNENNPPPELIRQRSAPDSSLAEKYKKYQEDKRANDDGIIKKTFKYGWSALTYIFKREPNHGLTFQTYIQQQQIQTEINFQMGNFNDNLKRAHEETKPLLIYLHNQQALFTFEKMISCKNFVTIIRKNYHIVGFLESPQVYELLPVKPPPPTILIYRLDLTEQAILMDTVQLSPETNFEELAVKLKTLKGQFNKQYIVEDQVKREFNAPQYLPNYYGQQQQQQQQQQNFERRQQEIQQREREQLIRQQQEAYRIAEQQAAEKKRKEEELKQLEEHRLLEQQQLIEQRLLQKATMLSNLPDEPEGEEGIEILFRFVHATKTRRFNFNDKIQSIFEFALSQEDDCFNDPNSNIDLIQNFPRLSLKDKKDDIISDVFTDANKVQLIVEECE</sequence>
<organism evidence="2 3">
    <name type="scientific">Paramecium octaurelia</name>
    <dbReference type="NCBI Taxonomy" id="43137"/>
    <lineage>
        <taxon>Eukaryota</taxon>
        <taxon>Sar</taxon>
        <taxon>Alveolata</taxon>
        <taxon>Ciliophora</taxon>
        <taxon>Intramacronucleata</taxon>
        <taxon>Oligohymenophorea</taxon>
        <taxon>Peniculida</taxon>
        <taxon>Parameciidae</taxon>
        <taxon>Paramecium</taxon>
    </lineage>
</organism>
<name>A0A8S1SJW1_PAROT</name>
<dbReference type="OMA" id="INFQMGN"/>
<evidence type="ECO:0000313" key="2">
    <source>
        <dbReference type="EMBL" id="CAD8141691.1"/>
    </source>
</evidence>
<protein>
    <recommendedName>
        <fullName evidence="4">UBX domain-containing protein</fullName>
    </recommendedName>
</protein>
<reference evidence="2" key="1">
    <citation type="submission" date="2021-01" db="EMBL/GenBank/DDBJ databases">
        <authorList>
            <consortium name="Genoscope - CEA"/>
            <person name="William W."/>
        </authorList>
    </citation>
    <scope>NUCLEOTIDE SEQUENCE</scope>
</reference>
<dbReference type="Pfam" id="PF14555">
    <property type="entry name" value="UBA_4"/>
    <property type="match status" value="1"/>
</dbReference>
<gene>
    <name evidence="2" type="ORF">POCTA_138.1.T0130087</name>
</gene>
<feature type="region of interest" description="Disordered" evidence="1">
    <location>
        <begin position="85"/>
        <end position="106"/>
    </location>
</feature>
<feature type="compositionally biased region" description="Low complexity" evidence="1">
    <location>
        <begin position="302"/>
        <end position="312"/>
    </location>
</feature>